<name>A0A8X6M124_TRICU</name>
<keyword evidence="3" id="KW-1185">Reference proteome</keyword>
<accession>A0A8X6M124</accession>
<organism evidence="2 3">
    <name type="scientific">Trichonephila clavata</name>
    <name type="common">Joro spider</name>
    <name type="synonym">Nephila clavata</name>
    <dbReference type="NCBI Taxonomy" id="2740835"/>
    <lineage>
        <taxon>Eukaryota</taxon>
        <taxon>Metazoa</taxon>
        <taxon>Ecdysozoa</taxon>
        <taxon>Arthropoda</taxon>
        <taxon>Chelicerata</taxon>
        <taxon>Arachnida</taxon>
        <taxon>Araneae</taxon>
        <taxon>Araneomorphae</taxon>
        <taxon>Entelegynae</taxon>
        <taxon>Araneoidea</taxon>
        <taxon>Nephilidae</taxon>
        <taxon>Trichonephila</taxon>
    </lineage>
</organism>
<proteinExistence type="predicted"/>
<feature type="compositionally biased region" description="Basic and acidic residues" evidence="1">
    <location>
        <begin position="40"/>
        <end position="63"/>
    </location>
</feature>
<feature type="region of interest" description="Disordered" evidence="1">
    <location>
        <begin position="36"/>
        <end position="63"/>
    </location>
</feature>
<evidence type="ECO:0000256" key="1">
    <source>
        <dbReference type="SAM" id="MobiDB-lite"/>
    </source>
</evidence>
<sequence>MKPCPEGLVLVHFVAERKLPKDKRYPEDQVPIHFAAEQKQGGKEREQNQRAGRTDLDPTSCAEERMQLQLDLLRKKNDS</sequence>
<evidence type="ECO:0000313" key="2">
    <source>
        <dbReference type="EMBL" id="GFR30206.1"/>
    </source>
</evidence>
<dbReference type="AlphaFoldDB" id="A0A8X6M124"/>
<gene>
    <name evidence="2" type="ORF">TNCT_670661</name>
</gene>
<dbReference type="Proteomes" id="UP000887116">
    <property type="component" value="Unassembled WGS sequence"/>
</dbReference>
<dbReference type="EMBL" id="BMAO01039259">
    <property type="protein sequence ID" value="GFR30206.1"/>
    <property type="molecule type" value="Genomic_DNA"/>
</dbReference>
<evidence type="ECO:0000313" key="3">
    <source>
        <dbReference type="Proteomes" id="UP000887116"/>
    </source>
</evidence>
<comment type="caution">
    <text evidence="2">The sequence shown here is derived from an EMBL/GenBank/DDBJ whole genome shotgun (WGS) entry which is preliminary data.</text>
</comment>
<protein>
    <submittedName>
        <fullName evidence="2">Uncharacterized protein</fullName>
    </submittedName>
</protein>
<reference evidence="2" key="1">
    <citation type="submission" date="2020-07" db="EMBL/GenBank/DDBJ databases">
        <title>Multicomponent nature underlies the extraordinary mechanical properties of spider dragline silk.</title>
        <authorList>
            <person name="Kono N."/>
            <person name="Nakamura H."/>
            <person name="Mori M."/>
            <person name="Yoshida Y."/>
            <person name="Ohtoshi R."/>
            <person name="Malay A.D."/>
            <person name="Moran D.A.P."/>
            <person name="Tomita M."/>
            <person name="Numata K."/>
            <person name="Arakawa K."/>
        </authorList>
    </citation>
    <scope>NUCLEOTIDE SEQUENCE</scope>
</reference>